<reference evidence="13" key="1">
    <citation type="submission" date="2022-03" db="EMBL/GenBank/DDBJ databases">
        <title>Identification of a novel bacterium isolated from mangrove sediments.</title>
        <authorList>
            <person name="Pan X."/>
        </authorList>
    </citation>
    <scope>NUCLEOTIDE SEQUENCE</scope>
    <source>
        <strain evidence="13">B2637</strain>
    </source>
</reference>
<evidence type="ECO:0000256" key="9">
    <source>
        <dbReference type="ARBA" id="ARBA00022777"/>
    </source>
</evidence>
<accession>A0ABT0AGW7</accession>
<dbReference type="Pfam" id="PF07536">
    <property type="entry name" value="HWE_HK"/>
    <property type="match status" value="1"/>
</dbReference>
<keyword evidence="8" id="KW-0547">Nucleotide-binding</keyword>
<dbReference type="Gene3D" id="3.30.450.20">
    <property type="entry name" value="PAS domain"/>
    <property type="match status" value="2"/>
</dbReference>
<dbReference type="InterPro" id="IPR035965">
    <property type="entry name" value="PAS-like_dom_sf"/>
</dbReference>
<dbReference type="SUPFAM" id="SSF55874">
    <property type="entry name" value="ATPase domain of HSP90 chaperone/DNA topoisomerase II/histidine kinase"/>
    <property type="match status" value="1"/>
</dbReference>
<dbReference type="InterPro" id="IPR000014">
    <property type="entry name" value="PAS"/>
</dbReference>
<keyword evidence="7" id="KW-0677">Repeat</keyword>
<keyword evidence="9" id="KW-0418">Kinase</keyword>
<dbReference type="Pfam" id="PF08448">
    <property type="entry name" value="PAS_4"/>
    <property type="match status" value="2"/>
</dbReference>
<dbReference type="InterPro" id="IPR000700">
    <property type="entry name" value="PAS-assoc_C"/>
</dbReference>
<dbReference type="SUPFAM" id="SSF55785">
    <property type="entry name" value="PYP-like sensor domain (PAS domain)"/>
    <property type="match status" value="2"/>
</dbReference>
<gene>
    <name evidence="13" type="ORF">MTR65_17225</name>
</gene>
<evidence type="ECO:0000256" key="1">
    <source>
        <dbReference type="ARBA" id="ARBA00000085"/>
    </source>
</evidence>
<dbReference type="InterPro" id="IPR036890">
    <property type="entry name" value="HATPase_C_sf"/>
</dbReference>
<proteinExistence type="predicted"/>
<keyword evidence="6" id="KW-0808">Transferase</keyword>
<evidence type="ECO:0000256" key="3">
    <source>
        <dbReference type="ARBA" id="ARBA00022553"/>
    </source>
</evidence>
<dbReference type="SMART" id="SM00911">
    <property type="entry name" value="HWE_HK"/>
    <property type="match status" value="1"/>
</dbReference>
<evidence type="ECO:0000256" key="4">
    <source>
        <dbReference type="ARBA" id="ARBA00022630"/>
    </source>
</evidence>
<feature type="domain" description="PAC" evidence="12">
    <location>
        <begin position="76"/>
        <end position="135"/>
    </location>
</feature>
<evidence type="ECO:0000256" key="8">
    <source>
        <dbReference type="ARBA" id="ARBA00022741"/>
    </source>
</evidence>
<evidence type="ECO:0000256" key="10">
    <source>
        <dbReference type="ARBA" id="ARBA00022840"/>
    </source>
</evidence>
<dbReference type="PANTHER" id="PTHR41523:SF7">
    <property type="entry name" value="HISTIDINE KINASE"/>
    <property type="match status" value="1"/>
</dbReference>
<evidence type="ECO:0000256" key="6">
    <source>
        <dbReference type="ARBA" id="ARBA00022679"/>
    </source>
</evidence>
<sequence>MNIDFKALLALSPNPYMVLAPDLTIVWTNAAYQRSTMRREEDLVGTNVLEAFPSEPGSESHELLVSSFARVLTEKKPDEIALIRYDIARPDGTMEARYWSATHTPILDENGEVSVFLQHTVDVTELHNLRTMRDEFDLVRRAEAVQTRNLDLQTQMKRLTAMFEQAPGFVCVLSGPQHVFEMANAAYCELVGRQDLLGKSVAEALPEVVRQGFVAILDNVRSSGQPYIGQAQEIVFEVGPEGAPVRRYIDFIYQPIISQDDISTILVQGQDVTETVLAARQQNLLINELNHRVKNTLAIVQSLAHQSFRHVEGAGAAREAFDFRLRALARAHNLLTEASWQSSALGEVIREATAASGDPARITLEGPDTVLSPRLTVAISMTLHELTTNAIKYGALSNERGMVRIRWHREAEAPHRIVLDWNEEDGPVVTPPAHKGFGSRLIEGSLAAEYGGTVTLDYLPTGVHCTMGFLVPEETTVDERALTP</sequence>
<keyword evidence="14" id="KW-1185">Reference proteome</keyword>
<dbReference type="EC" id="2.7.13.3" evidence="2"/>
<comment type="catalytic activity">
    <reaction evidence="1">
        <text>ATP + protein L-histidine = ADP + protein N-phospho-L-histidine.</text>
        <dbReference type="EC" id="2.7.13.3"/>
    </reaction>
</comment>
<dbReference type="Gene3D" id="3.30.565.10">
    <property type="entry name" value="Histidine kinase-like ATPase, C-terminal domain"/>
    <property type="match status" value="1"/>
</dbReference>
<evidence type="ECO:0000256" key="2">
    <source>
        <dbReference type="ARBA" id="ARBA00012438"/>
    </source>
</evidence>
<dbReference type="RefSeq" id="WP_243802388.1">
    <property type="nucleotide sequence ID" value="NZ_JALHAT010000041.1"/>
</dbReference>
<keyword evidence="10" id="KW-0067">ATP-binding</keyword>
<evidence type="ECO:0000313" key="14">
    <source>
        <dbReference type="Proteomes" id="UP001162802"/>
    </source>
</evidence>
<evidence type="ECO:0000259" key="12">
    <source>
        <dbReference type="PROSITE" id="PS50113"/>
    </source>
</evidence>
<keyword evidence="3" id="KW-0597">Phosphoprotein</keyword>
<dbReference type="SMART" id="SM00091">
    <property type="entry name" value="PAS"/>
    <property type="match status" value="2"/>
</dbReference>
<dbReference type="InterPro" id="IPR011102">
    <property type="entry name" value="Sig_transdc_His_kinase_HWE"/>
</dbReference>
<dbReference type="InterPro" id="IPR013656">
    <property type="entry name" value="PAS_4"/>
</dbReference>
<dbReference type="PANTHER" id="PTHR41523">
    <property type="entry name" value="TWO-COMPONENT SYSTEM SENSOR PROTEIN"/>
    <property type="match status" value="1"/>
</dbReference>
<name>A0ABT0AGW7_9SPHN</name>
<dbReference type="EMBL" id="JALHAT010000041">
    <property type="protein sequence ID" value="MCJ1962439.1"/>
    <property type="molecule type" value="Genomic_DNA"/>
</dbReference>
<dbReference type="PROSITE" id="PS50113">
    <property type="entry name" value="PAC"/>
    <property type="match status" value="1"/>
</dbReference>
<evidence type="ECO:0000256" key="5">
    <source>
        <dbReference type="ARBA" id="ARBA00022643"/>
    </source>
</evidence>
<comment type="caution">
    <text evidence="13">The sequence shown here is derived from an EMBL/GenBank/DDBJ whole genome shotgun (WGS) entry which is preliminary data.</text>
</comment>
<keyword evidence="5" id="KW-0288">FMN</keyword>
<keyword evidence="4" id="KW-0285">Flavoprotein</keyword>
<keyword evidence="11" id="KW-0843">Virulence</keyword>
<organism evidence="13 14">
    <name type="scientific">Novosphingobium mangrovi</name>
    <name type="common">ex Hu et al. 2023</name>
    <dbReference type="NCBI Taxonomy" id="2930094"/>
    <lineage>
        <taxon>Bacteria</taxon>
        <taxon>Pseudomonadati</taxon>
        <taxon>Pseudomonadota</taxon>
        <taxon>Alphaproteobacteria</taxon>
        <taxon>Sphingomonadales</taxon>
        <taxon>Sphingomonadaceae</taxon>
        <taxon>Novosphingobium</taxon>
    </lineage>
</organism>
<dbReference type="CDD" id="cd00130">
    <property type="entry name" value="PAS"/>
    <property type="match status" value="2"/>
</dbReference>
<evidence type="ECO:0000256" key="11">
    <source>
        <dbReference type="ARBA" id="ARBA00023026"/>
    </source>
</evidence>
<protein>
    <recommendedName>
        <fullName evidence="2">histidine kinase</fullName>
        <ecNumber evidence="2">2.7.13.3</ecNumber>
    </recommendedName>
</protein>
<evidence type="ECO:0000256" key="7">
    <source>
        <dbReference type="ARBA" id="ARBA00022737"/>
    </source>
</evidence>
<dbReference type="Proteomes" id="UP001162802">
    <property type="component" value="Unassembled WGS sequence"/>
</dbReference>
<evidence type="ECO:0000313" key="13">
    <source>
        <dbReference type="EMBL" id="MCJ1962439.1"/>
    </source>
</evidence>